<dbReference type="GO" id="GO:0003677">
    <property type="term" value="F:DNA binding"/>
    <property type="evidence" value="ECO:0007669"/>
    <property type="project" value="UniProtKB-KW"/>
</dbReference>
<dbReference type="RefSeq" id="WP_068000304.1">
    <property type="nucleotide sequence ID" value="NZ_QQBC01000003.1"/>
</dbReference>
<dbReference type="Proteomes" id="UP000254869">
    <property type="component" value="Unassembled WGS sequence"/>
</dbReference>
<dbReference type="InterPro" id="IPR036388">
    <property type="entry name" value="WH-like_DNA-bd_sf"/>
</dbReference>
<dbReference type="STRING" id="1210086.GCA_001613105_04274"/>
<feature type="domain" description="HTH arsR-type" evidence="1">
    <location>
        <begin position="16"/>
        <end position="98"/>
    </location>
</feature>
<comment type="caution">
    <text evidence="2">The sequence shown here is derived from an EMBL/GenBank/DDBJ whole genome shotgun (WGS) entry which is preliminary data.</text>
</comment>
<dbReference type="AlphaFoldDB" id="A0A370I9A6"/>
<gene>
    <name evidence="2" type="ORF">DFR76_103364</name>
</gene>
<keyword evidence="3" id="KW-1185">Reference proteome</keyword>
<evidence type="ECO:0000313" key="3">
    <source>
        <dbReference type="Proteomes" id="UP000254869"/>
    </source>
</evidence>
<dbReference type="CDD" id="cd00090">
    <property type="entry name" value="HTH_ARSR"/>
    <property type="match status" value="1"/>
</dbReference>
<name>A0A370I9A6_9NOCA</name>
<proteinExistence type="predicted"/>
<dbReference type="Gene3D" id="1.10.10.10">
    <property type="entry name" value="Winged helix-like DNA-binding domain superfamily/Winged helix DNA-binding domain"/>
    <property type="match status" value="1"/>
</dbReference>
<evidence type="ECO:0000259" key="1">
    <source>
        <dbReference type="SMART" id="SM00418"/>
    </source>
</evidence>
<dbReference type="EMBL" id="QQBC01000003">
    <property type="protein sequence ID" value="RDI67293.1"/>
    <property type="molecule type" value="Genomic_DNA"/>
</dbReference>
<dbReference type="InterPro" id="IPR001845">
    <property type="entry name" value="HTH_ArsR_DNA-bd_dom"/>
</dbReference>
<dbReference type="Pfam" id="PF12840">
    <property type="entry name" value="HTH_20"/>
    <property type="match status" value="1"/>
</dbReference>
<dbReference type="GO" id="GO:0003700">
    <property type="term" value="F:DNA-binding transcription factor activity"/>
    <property type="evidence" value="ECO:0007669"/>
    <property type="project" value="InterPro"/>
</dbReference>
<keyword evidence="2" id="KW-0238">DNA-binding</keyword>
<sequence>MANRDVEEMTSAERTALYRTLAHPLRGQILRYLNDHPEANSTTLAEFLGESTGTTSYHLRKLAESRLIEEVAEKSRGRERWWRALPFSHMTPDPATMEPAERAAAEHLSKLKMAADIELYARANKEWTGPAGWAQVSRYNTYMDHDQLQAFMDDYMDLVERHSYRREDAPPQARRMAFRFFAVTNDE</sequence>
<dbReference type="InterPro" id="IPR036390">
    <property type="entry name" value="WH_DNA-bd_sf"/>
</dbReference>
<protein>
    <submittedName>
        <fullName evidence="2">DNA-binding transcriptional ArsR family regulator</fullName>
    </submittedName>
</protein>
<dbReference type="InterPro" id="IPR011991">
    <property type="entry name" value="ArsR-like_HTH"/>
</dbReference>
<dbReference type="SMART" id="SM00418">
    <property type="entry name" value="HTH_ARSR"/>
    <property type="match status" value="1"/>
</dbReference>
<evidence type="ECO:0000313" key="2">
    <source>
        <dbReference type="EMBL" id="RDI67293.1"/>
    </source>
</evidence>
<organism evidence="2 3">
    <name type="scientific">Nocardia pseudobrasiliensis</name>
    <dbReference type="NCBI Taxonomy" id="45979"/>
    <lineage>
        <taxon>Bacteria</taxon>
        <taxon>Bacillati</taxon>
        <taxon>Actinomycetota</taxon>
        <taxon>Actinomycetes</taxon>
        <taxon>Mycobacteriales</taxon>
        <taxon>Nocardiaceae</taxon>
        <taxon>Nocardia</taxon>
    </lineage>
</organism>
<reference evidence="2 3" key="1">
    <citation type="submission" date="2018-07" db="EMBL/GenBank/DDBJ databases">
        <title>Genomic Encyclopedia of Type Strains, Phase IV (KMG-IV): sequencing the most valuable type-strain genomes for metagenomic binning, comparative biology and taxonomic classification.</title>
        <authorList>
            <person name="Goeker M."/>
        </authorList>
    </citation>
    <scope>NUCLEOTIDE SEQUENCE [LARGE SCALE GENOMIC DNA]</scope>
    <source>
        <strain evidence="2 3">DSM 44290</strain>
    </source>
</reference>
<dbReference type="SUPFAM" id="SSF46785">
    <property type="entry name" value="Winged helix' DNA-binding domain"/>
    <property type="match status" value="1"/>
</dbReference>
<accession>A0A370I9A6</accession>